<dbReference type="WBParaSite" id="PS1159_v2.g23702.t1">
    <property type="protein sequence ID" value="PS1159_v2.g23702.t1"/>
    <property type="gene ID" value="PS1159_v2.g23702"/>
</dbReference>
<evidence type="ECO:0000313" key="2">
    <source>
        <dbReference type="WBParaSite" id="PS1159_v2.g23702.t1"/>
    </source>
</evidence>
<dbReference type="Proteomes" id="UP000887580">
    <property type="component" value="Unplaced"/>
</dbReference>
<name>A0AC35G4I8_9BILA</name>
<reference evidence="2" key="1">
    <citation type="submission" date="2022-11" db="UniProtKB">
        <authorList>
            <consortium name="WormBaseParasite"/>
        </authorList>
    </citation>
    <scope>IDENTIFICATION</scope>
</reference>
<sequence>MGCRMSRTISQPDLASPSTASGTDRKGIKDNSMTSGSFQLLTNSKESPRMTQGRITNGQSVLNRRDTPGSLLDIYTNRNGSGSNDSGNLIPSKPIGQIESASQADFFRMLDEKIAQGAHNLPDSDLEDH</sequence>
<accession>A0AC35G4I8</accession>
<organism evidence="1 2">
    <name type="scientific">Panagrolaimus sp. PS1159</name>
    <dbReference type="NCBI Taxonomy" id="55785"/>
    <lineage>
        <taxon>Eukaryota</taxon>
        <taxon>Metazoa</taxon>
        <taxon>Ecdysozoa</taxon>
        <taxon>Nematoda</taxon>
        <taxon>Chromadorea</taxon>
        <taxon>Rhabditida</taxon>
        <taxon>Tylenchina</taxon>
        <taxon>Panagrolaimomorpha</taxon>
        <taxon>Panagrolaimoidea</taxon>
        <taxon>Panagrolaimidae</taxon>
        <taxon>Panagrolaimus</taxon>
    </lineage>
</organism>
<proteinExistence type="predicted"/>
<evidence type="ECO:0000313" key="1">
    <source>
        <dbReference type="Proteomes" id="UP000887580"/>
    </source>
</evidence>
<protein>
    <submittedName>
        <fullName evidence="2">Uncharacterized protein</fullName>
    </submittedName>
</protein>